<evidence type="ECO:0000256" key="6">
    <source>
        <dbReference type="ARBA" id="ARBA00023284"/>
    </source>
</evidence>
<dbReference type="GO" id="GO:0005737">
    <property type="term" value="C:cytoplasm"/>
    <property type="evidence" value="ECO:0007669"/>
    <property type="project" value="TreeGrafter"/>
</dbReference>
<dbReference type="InterPro" id="IPR036249">
    <property type="entry name" value="Thioredoxin-like_sf"/>
</dbReference>
<feature type="domain" description="Thioredoxin" evidence="10">
    <location>
        <begin position="43"/>
        <end position="215"/>
    </location>
</feature>
<proteinExistence type="inferred from homology"/>
<evidence type="ECO:0000256" key="8">
    <source>
        <dbReference type="ARBA" id="ARBA00038489"/>
    </source>
</evidence>
<keyword evidence="6" id="KW-0676">Redox-active center</keyword>
<evidence type="ECO:0000256" key="1">
    <source>
        <dbReference type="ARBA" id="ARBA00013017"/>
    </source>
</evidence>
<dbReference type="EC" id="1.11.1.24" evidence="1"/>
<name>A0A3B0YK82_9ZZZZ</name>
<evidence type="ECO:0000256" key="7">
    <source>
        <dbReference type="ARBA" id="ARBA00032824"/>
    </source>
</evidence>
<keyword evidence="3" id="KW-0049">Antioxidant</keyword>
<evidence type="ECO:0000256" key="5">
    <source>
        <dbReference type="ARBA" id="ARBA00023157"/>
    </source>
</evidence>
<gene>
    <name evidence="11" type="ORF">MNBD_GAMMA12-3521</name>
</gene>
<evidence type="ECO:0000256" key="4">
    <source>
        <dbReference type="ARBA" id="ARBA00023002"/>
    </source>
</evidence>
<dbReference type="GO" id="GO:0034599">
    <property type="term" value="P:cellular response to oxidative stress"/>
    <property type="evidence" value="ECO:0007669"/>
    <property type="project" value="TreeGrafter"/>
</dbReference>
<dbReference type="InterPro" id="IPR050924">
    <property type="entry name" value="Peroxiredoxin_BCP/PrxQ"/>
</dbReference>
<organism evidence="11">
    <name type="scientific">hydrothermal vent metagenome</name>
    <dbReference type="NCBI Taxonomy" id="652676"/>
    <lineage>
        <taxon>unclassified sequences</taxon>
        <taxon>metagenomes</taxon>
        <taxon>ecological metagenomes</taxon>
    </lineage>
</organism>
<dbReference type="SUPFAM" id="SSF52833">
    <property type="entry name" value="Thioredoxin-like"/>
    <property type="match status" value="1"/>
</dbReference>
<comment type="similarity">
    <text evidence="8">Belongs to the peroxiredoxin family. BCP/PrxQ subfamily.</text>
</comment>
<evidence type="ECO:0000313" key="11">
    <source>
        <dbReference type="EMBL" id="VAW74629.1"/>
    </source>
</evidence>
<evidence type="ECO:0000259" key="10">
    <source>
        <dbReference type="PROSITE" id="PS51352"/>
    </source>
</evidence>
<evidence type="ECO:0000256" key="3">
    <source>
        <dbReference type="ARBA" id="ARBA00022862"/>
    </source>
</evidence>
<evidence type="ECO:0000256" key="2">
    <source>
        <dbReference type="ARBA" id="ARBA00022559"/>
    </source>
</evidence>
<dbReference type="PROSITE" id="PS51352">
    <property type="entry name" value="THIOREDOXIN_2"/>
    <property type="match status" value="1"/>
</dbReference>
<dbReference type="InterPro" id="IPR000866">
    <property type="entry name" value="AhpC/TSA"/>
</dbReference>
<keyword evidence="4" id="KW-0560">Oxidoreductase</keyword>
<dbReference type="GO" id="GO:0045454">
    <property type="term" value="P:cell redox homeostasis"/>
    <property type="evidence" value="ECO:0007669"/>
    <property type="project" value="TreeGrafter"/>
</dbReference>
<dbReference type="AlphaFoldDB" id="A0A3B0YK82"/>
<dbReference type="Pfam" id="PF00578">
    <property type="entry name" value="AhpC-TSA"/>
    <property type="match status" value="1"/>
</dbReference>
<accession>A0A3B0YK82</accession>
<keyword evidence="5" id="KW-1015">Disulfide bond</keyword>
<dbReference type="GO" id="GO:0008379">
    <property type="term" value="F:thioredoxin peroxidase activity"/>
    <property type="evidence" value="ECO:0007669"/>
    <property type="project" value="TreeGrafter"/>
</dbReference>
<dbReference type="Gene3D" id="3.40.30.10">
    <property type="entry name" value="Glutaredoxin"/>
    <property type="match status" value="1"/>
</dbReference>
<dbReference type="CDD" id="cd02970">
    <property type="entry name" value="PRX_like2"/>
    <property type="match status" value="1"/>
</dbReference>
<dbReference type="EMBL" id="UOFL01000060">
    <property type="protein sequence ID" value="VAW74629.1"/>
    <property type="molecule type" value="Genomic_DNA"/>
</dbReference>
<sequence length="215" mass="23433">MSISEQTQELLHTFVSSQTSEVQNDIKNSFAEMLATEISDKTLITGNKVANFSLPNALGHQVTLSEALNKGPVVLSFYRGGWCPYCNIEFAALNNILPQIKELGASLIGVSPETPDSTISTVEKHDLQFEVLSDSGNTIAEQFGLVLSVPSVMRPHYLSWGIDVPAANGDESYDLPIPATYVIDTTGTITAHFVNKDYTQRMEPEDIIAALKTIV</sequence>
<reference evidence="11" key="1">
    <citation type="submission" date="2018-06" db="EMBL/GenBank/DDBJ databases">
        <authorList>
            <person name="Zhirakovskaya E."/>
        </authorList>
    </citation>
    <scope>NUCLEOTIDE SEQUENCE</scope>
</reference>
<keyword evidence="2" id="KW-0575">Peroxidase</keyword>
<evidence type="ECO:0000256" key="9">
    <source>
        <dbReference type="ARBA" id="ARBA00049091"/>
    </source>
</evidence>
<comment type="catalytic activity">
    <reaction evidence="9">
        <text>a hydroperoxide + [thioredoxin]-dithiol = an alcohol + [thioredoxin]-disulfide + H2O</text>
        <dbReference type="Rhea" id="RHEA:62620"/>
        <dbReference type="Rhea" id="RHEA-COMP:10698"/>
        <dbReference type="Rhea" id="RHEA-COMP:10700"/>
        <dbReference type="ChEBI" id="CHEBI:15377"/>
        <dbReference type="ChEBI" id="CHEBI:29950"/>
        <dbReference type="ChEBI" id="CHEBI:30879"/>
        <dbReference type="ChEBI" id="CHEBI:35924"/>
        <dbReference type="ChEBI" id="CHEBI:50058"/>
        <dbReference type="EC" id="1.11.1.24"/>
    </reaction>
</comment>
<protein>
    <recommendedName>
        <fullName evidence="1">thioredoxin-dependent peroxiredoxin</fullName>
        <ecNumber evidence="1">1.11.1.24</ecNumber>
    </recommendedName>
    <alternativeName>
        <fullName evidence="7">Thioredoxin peroxidase</fullName>
    </alternativeName>
</protein>
<dbReference type="PANTHER" id="PTHR42801">
    <property type="entry name" value="THIOREDOXIN-DEPENDENT PEROXIDE REDUCTASE"/>
    <property type="match status" value="1"/>
</dbReference>
<dbReference type="PANTHER" id="PTHR42801:SF7">
    <property type="entry name" value="SLL1159 PROTEIN"/>
    <property type="match status" value="1"/>
</dbReference>
<dbReference type="InterPro" id="IPR013766">
    <property type="entry name" value="Thioredoxin_domain"/>
</dbReference>